<evidence type="ECO:0000313" key="2">
    <source>
        <dbReference type="Proteomes" id="UP000827976"/>
    </source>
</evidence>
<dbReference type="EMBL" id="CM037025">
    <property type="protein sequence ID" value="KAH7660884.1"/>
    <property type="molecule type" value="Genomic_DNA"/>
</dbReference>
<keyword evidence="1" id="KW-0413">Isomerase</keyword>
<comment type="caution">
    <text evidence="1">The sequence shown here is derived from an EMBL/GenBank/DDBJ whole genome shotgun (WGS) entry which is preliminary data.</text>
</comment>
<gene>
    <name evidence="1" type="ORF">IHE45_15G024200</name>
</gene>
<reference evidence="2" key="1">
    <citation type="journal article" date="2022" name="Nat. Commun.">
        <title>Chromosome evolution and the genetic basis of agronomically important traits in greater yam.</title>
        <authorList>
            <person name="Bredeson J.V."/>
            <person name="Lyons J.B."/>
            <person name="Oniyinde I.O."/>
            <person name="Okereke N.R."/>
            <person name="Kolade O."/>
            <person name="Nnabue I."/>
            <person name="Nwadili C.O."/>
            <person name="Hribova E."/>
            <person name="Parker M."/>
            <person name="Nwogha J."/>
            <person name="Shu S."/>
            <person name="Carlson J."/>
            <person name="Kariba R."/>
            <person name="Muthemba S."/>
            <person name="Knop K."/>
            <person name="Barton G.J."/>
            <person name="Sherwood A.V."/>
            <person name="Lopez-Montes A."/>
            <person name="Asiedu R."/>
            <person name="Jamnadass R."/>
            <person name="Muchugi A."/>
            <person name="Goodstein D."/>
            <person name="Egesi C.N."/>
            <person name="Featherston J."/>
            <person name="Asfaw A."/>
            <person name="Simpson G.G."/>
            <person name="Dolezel J."/>
            <person name="Hendre P.S."/>
            <person name="Van Deynze A."/>
            <person name="Kumar P.L."/>
            <person name="Obidiegwu J.E."/>
            <person name="Bhattacharjee R."/>
            <person name="Rokhsar D.S."/>
        </authorList>
    </citation>
    <scope>NUCLEOTIDE SEQUENCE [LARGE SCALE GENOMIC DNA]</scope>
    <source>
        <strain evidence="2">cv. TDa95/00328</strain>
    </source>
</reference>
<proteinExistence type="predicted"/>
<sequence length="2986" mass="341765">MLRDLNIFRRNSGKGSKGEEENIPVDSTDLASVQLDPDISRVPFHAIQEAVQNPNTEIDQEAILRRKVERTPSKNHGRSNGFDRYPPFRTPEKLAAARSRFGWVPKGENGDDSGHQVQLGRGGGYGISTPRAYRTAGKASSVHSDTSSTQSTPTKSVSKPAYPGGSARPPLSSGPRCMNFSAGSKGFLVPCAPPMIYNAIEVPHFELKEDPAFWMEHNVQVVIRVRPLNSTEKSLQGYNRCLRQDTAQSIVWIGQPEARFTFDHVACETVSQEVLFRVAGLPMVENCMSGYNSCVFAYGQTGSGKTYTMLGEIDDLEIRPSSDRGMTPRIFEFLFARIKAEEESRRDEKLKYNCKCSFLEIYNEQITDLLDPLSTNLLLREDLRKGVYVENLTEFEVESVSDILKLLIQGAANRKVAATNMNRESSRSHSVFTCVIESRWEKDSTTNLRFARLNLVDLAGSERQKASGAEGERLKEAANINKSLSTLGHVIMILADVAHGRQRHVPYRDSRLTFLLQDSLGGNSKTMIIANISPSICCANETLSTLKFAQRARLIQNNAVVNEDASGDILSLQHQIRLLKEELAAYKRQTVSRSLSFRTITFDDSEGNGCGTPMEKMHPQKQTSVDGLCDCESMPSVRVSSKQLRSLEATLTGALRREKMADTTIKQLEAEIEQLNRLVRQREEDTRSSKMMLKFREDKVHRMESLVGGLLPIDSYLVQENNALSEEIKLLQTKVDRNPEVTRFALENIRLLDQLRRFQEFYEEGERGLLLNEVSELRNQLLQILDGKCEPDLCPKQSSGTQEAAHCEFSDSASDNHSLSMELEKTFHELDVCKNDLKCCLEINSKLTREINDLQTELSQLKSSIHDEKNNSDSDSMEMCLGSPEAIFQIKPKKEESILEDQMKHAEEILNLQLELDILKEILKEEKSSRFEVEERAIHADNELKMANERAVQIHMHHDDTNNELENARSIIDALESQHIMAINELDKLREENYQYVDRLNKQEQEISILRKKVLLNIEGEEKSSLTLAEQCNRPLRKSESESSPLQTKLKRMQCSLEKARILNITYQTDQASQTIHEREMDEIHRQVEAETAEVIVCMQEELLSLQQQVDDSIRDKLLAEQSLVALQNEMKELNERLIDVTHDNQKLCEFVKEKDEDLRSMIEDRERLAFEIAEVLGDGNAALEEAADQAGSISCSLLNRSWAGEQFERMIRSIYEKDELIYDLQNRLEDAQNVMCDMEWKLRSLRGATLAITETQQQETVDREREFLCLSSQLSERTSCVSELEDKIKFGEDRIRKAELCAKVAFMTVSSLSEKINNHVLELEHVKFLLNQTKEMLSQKDLLLQSLMVSHADAEQQIQDLKYQLEQSQMEADVVRPILGYIQEPEQRQDFELQMKNEEEFVLSNIAKDLRKARIKLNEFKTRATPAHSNEYVEQVKDAAQEYCPGNLTEENDINDTEDRGELRSIDFGLEQHIIKSVPDSEMHPLLKDSNVSLSGCLMDSIHDREVTIVLLRKEIESALDSLEGVQAQMVKLLSEKEESKITEMQNRERVEHLVAELLELKSQIDYKEQECEGRLLVLEKKLQIVERNAIAANDSWNKFKEVFESEVCDAKAVATQKTIEASHLLSRIEEAQETMKDADDMVNALLEANVTAKRDIERLQQIEATLKYEKSCLMDEVQVLQSSLDTKNHEYQCMETAFEKSLMESRSFVLVLEDTLMHLQASVAENFKCITCDIDWMKLQLHHYVELAQKWLEDICLEIIGKDCAVSVLHLCHMGILLERLTGLNAENCFLSRGLCESNSVIADLREHNVRAKKELEICSILKGKLLVDINNSFNRITNKEAETMEFRARLNTFEKKILNLQYQEESMLARSNSMGGELAMLMKELDLNNRSALAAVSLNEKVLRENEDIQRQLEEKSRLLNDVNATHDKLWNLVCEDLDLLVNNCQPSSQITSCTSMASAMRSVKEADLNNAICSRTESLAIKIFAKDFELLVLESELEQRTFECQQMTSQIDHLENHKFFSERVVEKAMEEMIVHKIDGELKGSEIKSLLLENEVLNVSLTQLEEEHSRISYDLEKAKAELTSSTSKMIVTEQENHSLKDTVSSLLACITSLQADIDMKNEKLEYLKCSYSDLLKELDLKSQAIIIQTERTNALKSEYDSLENEVVTLKRKEDDAFSLLNINLKHCFDSVQSMATLIERMFHIPYARFVLMTETIYHKVCEQKELATKFVDKMHFLELAASELLSKNQSLNYELVRKDEASKGLLYDLSLLQESASIAMDQKDELDELTARVECLEDELERKSCELTKALEDKSLLEADLFKTNEKLSDLELVLAEKNNSSNLVLVENQKLKEDMEDILEANVMVEEELQEKIIVSKRLEEELVETGKLLGQRNDFIEDLQSEMTKLADERENLASKLLVLKEQMEMAHALAEENEAIATEARQLAEGRKVYAEEKEEEVRLLERSVEELEFTVNTLESRVEIVKEEAERQRLQREEMEVELQVLRHQLLTVPSSAHIHNLLEDRDTELSRQLKEKATELQEAQRSIKDLHEQVADKDMEISQCKAHISELNLHAEAQAREYKQKFKQLEAMAQEVRADTTSSNATSVTSTKSEKTAAKSRGSGSPFKCIGLGLGQQINSEKDEELAAARRQIEELEGLVACKQKELFMLNARLASAESMTHDVIRDLLGVKLDMANYASLLDNPQIQRMKEPEQCDYQEHQHKDKDVLNLKRQLNQFIQERQSWLDEINERQAELASLRNTLEKLRQRERMLTAENETLKVDNYKHKKMIVELEHEIDKISKQQNLQQRIHHHAKTKEENSLLRIQNDELNARLQQSEAVLLRVKEELARYRAAVGKKPYVDFDEEEQLKRRLEDSEQERIHLGQKLLGLCTSILEVAGFTQQVSSPSLLTAQEALDQLKNRINSLEIQIEDLKLKCKIYCEKIRLGELKQECLPPDLRVSPMNMFQSPEPQNKCNLEDED</sequence>
<dbReference type="EC" id="5.6.1.3" evidence="1"/>
<dbReference type="Proteomes" id="UP000827976">
    <property type="component" value="Chromosome 15"/>
</dbReference>
<accession>A0ACB7UKA0</accession>
<keyword evidence="2" id="KW-1185">Reference proteome</keyword>
<name>A0ACB7UKA0_DIOAL</name>
<organism evidence="1 2">
    <name type="scientific">Dioscorea alata</name>
    <name type="common">Purple yam</name>
    <dbReference type="NCBI Taxonomy" id="55571"/>
    <lineage>
        <taxon>Eukaryota</taxon>
        <taxon>Viridiplantae</taxon>
        <taxon>Streptophyta</taxon>
        <taxon>Embryophyta</taxon>
        <taxon>Tracheophyta</taxon>
        <taxon>Spermatophyta</taxon>
        <taxon>Magnoliopsida</taxon>
        <taxon>Liliopsida</taxon>
        <taxon>Dioscoreales</taxon>
        <taxon>Dioscoreaceae</taxon>
        <taxon>Dioscorea</taxon>
    </lineage>
</organism>
<protein>
    <submittedName>
        <fullName evidence="1">Plus-end-directed kinesin ATPase protein</fullName>
        <ecNumber evidence="1">5.6.1.3</ecNumber>
    </submittedName>
</protein>
<evidence type="ECO:0000313" key="1">
    <source>
        <dbReference type="EMBL" id="KAH7660884.1"/>
    </source>
</evidence>